<evidence type="ECO:0000256" key="1">
    <source>
        <dbReference type="ARBA" id="ARBA00004141"/>
    </source>
</evidence>
<keyword evidence="10" id="KW-1185">Reference proteome</keyword>
<feature type="transmembrane region" description="Helical" evidence="5">
    <location>
        <begin position="164"/>
        <end position="191"/>
    </location>
</feature>
<feature type="transmembrane region" description="Helical" evidence="5">
    <location>
        <begin position="29"/>
        <end position="49"/>
    </location>
</feature>
<organism evidence="8 9">
    <name type="scientific">Halomonas cupida</name>
    <dbReference type="NCBI Taxonomy" id="44933"/>
    <lineage>
        <taxon>Bacteria</taxon>
        <taxon>Pseudomonadati</taxon>
        <taxon>Pseudomonadota</taxon>
        <taxon>Gammaproteobacteria</taxon>
        <taxon>Oceanospirillales</taxon>
        <taxon>Halomonadaceae</taxon>
        <taxon>Halomonas</taxon>
    </lineage>
</organism>
<evidence type="ECO:0000313" key="9">
    <source>
        <dbReference type="Proteomes" id="UP000184123"/>
    </source>
</evidence>
<name>A0A1M7C579_9GAMM</name>
<proteinExistence type="predicted"/>
<keyword evidence="4 5" id="KW-0472">Membrane</keyword>
<dbReference type="AlphaFoldDB" id="A0A1M7C579"/>
<dbReference type="Proteomes" id="UP000184123">
    <property type="component" value="Unassembled WGS sequence"/>
</dbReference>
<evidence type="ECO:0000256" key="3">
    <source>
        <dbReference type="ARBA" id="ARBA00022989"/>
    </source>
</evidence>
<keyword evidence="2 5" id="KW-0812">Transmembrane</keyword>
<comment type="subcellular location">
    <subcellularLocation>
        <location evidence="1">Membrane</location>
        <topology evidence="1">Multi-pass membrane protein</topology>
    </subcellularLocation>
</comment>
<feature type="transmembrane region" description="Helical" evidence="5">
    <location>
        <begin position="108"/>
        <end position="128"/>
    </location>
</feature>
<dbReference type="GO" id="GO:0016020">
    <property type="term" value="C:membrane"/>
    <property type="evidence" value="ECO:0007669"/>
    <property type="project" value="UniProtKB-SubCell"/>
</dbReference>
<gene>
    <name evidence="7" type="ORF">HCU01_26980</name>
    <name evidence="8" type="ORF">SAMN05660971_00968</name>
</gene>
<dbReference type="EMBL" id="FRCA01000002">
    <property type="protein sequence ID" value="SHL62333.1"/>
    <property type="molecule type" value="Genomic_DNA"/>
</dbReference>
<reference evidence="7 10" key="2">
    <citation type="submission" date="2019-07" db="EMBL/GenBank/DDBJ databases">
        <title>Whole genome shotgun sequence of Halomonas cupida NBRC 102219.</title>
        <authorList>
            <person name="Hosoyama A."/>
            <person name="Uohara A."/>
            <person name="Ohji S."/>
            <person name="Ichikawa N."/>
        </authorList>
    </citation>
    <scope>NUCLEOTIDE SEQUENCE [LARGE SCALE GENOMIC DNA]</scope>
    <source>
        <strain evidence="7 10">NBRC 102219</strain>
    </source>
</reference>
<feature type="domain" description="Yip1" evidence="6">
    <location>
        <begin position="6"/>
        <end position="179"/>
    </location>
</feature>
<evidence type="ECO:0000313" key="7">
    <source>
        <dbReference type="EMBL" id="GEN24749.1"/>
    </source>
</evidence>
<dbReference type="Pfam" id="PF04893">
    <property type="entry name" value="Yip1"/>
    <property type="match status" value="1"/>
</dbReference>
<feature type="transmembrane region" description="Helical" evidence="5">
    <location>
        <begin position="134"/>
        <end position="152"/>
    </location>
</feature>
<evidence type="ECO:0000256" key="4">
    <source>
        <dbReference type="ARBA" id="ARBA00023136"/>
    </source>
</evidence>
<evidence type="ECO:0000256" key="5">
    <source>
        <dbReference type="SAM" id="Phobius"/>
    </source>
</evidence>
<sequence>MLAHVWGLMARPNREWKAIKEERETLTHLYAHHVLLLAAIPVVASYIGTTQVGWSLGGGTQIKLGYLDALGAGIVFYLTILAAVYVVGKVIRYMAKRYPKPPSQSQCIIFAGYIATPMFLSGIVAIYPLVWLCLLAGVIGLCYTAFLLYIGIPSFLNISEKEGFIVSITTLGVGVLVLEALLGMTVLLWGYGERIILSILS</sequence>
<evidence type="ECO:0000259" key="6">
    <source>
        <dbReference type="Pfam" id="PF04893"/>
    </source>
</evidence>
<accession>A0A1M7C579</accession>
<dbReference type="RefSeq" id="WP_073433906.1">
    <property type="nucleotide sequence ID" value="NZ_BJXU01000108.1"/>
</dbReference>
<dbReference type="STRING" id="44933.SAMN05660971_00968"/>
<dbReference type="OrthoDB" id="9808452at2"/>
<dbReference type="EMBL" id="BJXU01000108">
    <property type="protein sequence ID" value="GEN24749.1"/>
    <property type="molecule type" value="Genomic_DNA"/>
</dbReference>
<dbReference type="InterPro" id="IPR006977">
    <property type="entry name" value="Yip1_dom"/>
</dbReference>
<dbReference type="Proteomes" id="UP000321726">
    <property type="component" value="Unassembled WGS sequence"/>
</dbReference>
<evidence type="ECO:0000313" key="10">
    <source>
        <dbReference type="Proteomes" id="UP000321726"/>
    </source>
</evidence>
<evidence type="ECO:0000256" key="2">
    <source>
        <dbReference type="ARBA" id="ARBA00022692"/>
    </source>
</evidence>
<evidence type="ECO:0000313" key="8">
    <source>
        <dbReference type="EMBL" id="SHL62333.1"/>
    </source>
</evidence>
<protein>
    <submittedName>
        <fullName evidence="7">Membrane protein</fullName>
    </submittedName>
</protein>
<feature type="transmembrane region" description="Helical" evidence="5">
    <location>
        <begin position="69"/>
        <end position="87"/>
    </location>
</feature>
<keyword evidence="3 5" id="KW-1133">Transmembrane helix</keyword>
<reference evidence="8 9" key="1">
    <citation type="submission" date="2016-11" db="EMBL/GenBank/DDBJ databases">
        <authorList>
            <person name="Jaros S."/>
            <person name="Januszkiewicz K."/>
            <person name="Wedrychowicz H."/>
        </authorList>
    </citation>
    <scope>NUCLEOTIDE SEQUENCE [LARGE SCALE GENOMIC DNA]</scope>
    <source>
        <strain evidence="8 9">DSM 4740</strain>
    </source>
</reference>